<evidence type="ECO:0000259" key="6">
    <source>
        <dbReference type="PROSITE" id="PS50949"/>
    </source>
</evidence>
<keyword evidence="5" id="KW-0804">Transcription</keyword>
<dbReference type="Proteomes" id="UP000029986">
    <property type="component" value="Chromosome"/>
</dbReference>
<dbReference type="HOGENOM" id="CLU_017584_0_1_6"/>
<dbReference type="InterPro" id="IPR015421">
    <property type="entry name" value="PyrdxlP-dep_Trfase_major"/>
</dbReference>
<keyword evidence="3" id="KW-0805">Transcription regulation</keyword>
<dbReference type="KEGG" id="hav:AT03_15635"/>
<dbReference type="PANTHER" id="PTHR46577:SF1">
    <property type="entry name" value="HTH-TYPE TRANSCRIPTIONAL REGULATORY PROTEIN GABR"/>
    <property type="match status" value="1"/>
</dbReference>
<keyword evidence="4" id="KW-0238">DNA-binding</keyword>
<dbReference type="Pfam" id="PF00392">
    <property type="entry name" value="GntR"/>
    <property type="match status" value="1"/>
</dbReference>
<dbReference type="PANTHER" id="PTHR46577">
    <property type="entry name" value="HTH-TYPE TRANSCRIPTIONAL REGULATORY PROTEIN GABR"/>
    <property type="match status" value="1"/>
</dbReference>
<dbReference type="InterPro" id="IPR036390">
    <property type="entry name" value="WH_DNA-bd_sf"/>
</dbReference>
<dbReference type="InterPro" id="IPR051446">
    <property type="entry name" value="HTH_trans_reg/aminotransferase"/>
</dbReference>
<dbReference type="Gene3D" id="1.10.10.10">
    <property type="entry name" value="Winged helix-like DNA-binding domain superfamily/Winged helix DNA-binding domain"/>
    <property type="match status" value="1"/>
</dbReference>
<evidence type="ECO:0000256" key="4">
    <source>
        <dbReference type="ARBA" id="ARBA00023125"/>
    </source>
</evidence>
<dbReference type="GO" id="GO:0030170">
    <property type="term" value="F:pyridoxal phosphate binding"/>
    <property type="evidence" value="ECO:0007669"/>
    <property type="project" value="InterPro"/>
</dbReference>
<dbReference type="Gene3D" id="3.40.640.10">
    <property type="entry name" value="Type I PLP-dependent aspartate aminotransferase-like (Major domain)"/>
    <property type="match status" value="1"/>
</dbReference>
<dbReference type="CDD" id="cd00609">
    <property type="entry name" value="AAT_like"/>
    <property type="match status" value="1"/>
</dbReference>
<dbReference type="eggNOG" id="COG1167">
    <property type="taxonomic scope" value="Bacteria"/>
</dbReference>
<dbReference type="AlphaFoldDB" id="A0A097R4M3"/>
<dbReference type="PROSITE" id="PS50949">
    <property type="entry name" value="HTH_GNTR"/>
    <property type="match status" value="1"/>
</dbReference>
<dbReference type="RefSeq" id="WP_025797548.1">
    <property type="nucleotide sequence ID" value="NZ_CP009706.1"/>
</dbReference>
<dbReference type="GO" id="GO:0003677">
    <property type="term" value="F:DNA binding"/>
    <property type="evidence" value="ECO:0007669"/>
    <property type="project" value="UniProtKB-KW"/>
</dbReference>
<proteinExistence type="inferred from homology"/>
<evidence type="ECO:0000256" key="2">
    <source>
        <dbReference type="ARBA" id="ARBA00022898"/>
    </source>
</evidence>
<dbReference type="SUPFAM" id="SSF46785">
    <property type="entry name" value="Winged helix' DNA-binding domain"/>
    <property type="match status" value="1"/>
</dbReference>
<sequence>MATLHAFLVVDPSAKEPIYRQIYQRIKMAITDGVLTPGERLPSLRGLASDLSVARGTVEAAYGLLSGEGYIENSQQGGTRVSRRLNMAKSTEMPKPILEAPRHAGMPLPSSQRLPFQLGAPALDAFPLGQWNRLLSQCARQTRREELSHPAPQGFLALREALAGYLHISRGIRCAAHQIFIAAGYRSVLSLIANALLKRGDEVWLEEPCFPFPWHVLQDFGVSPVPIPVDEQGLCVEKGVRDHVQARAALVTPAHQSPLGLGLSLPRRMQLLAWAQRQQSWIIEDDYDGEFHYQGHPLPALKSLDQLERVLYVGTFSKVLFPGLRIAYVVVPEALLPQFHQTMRTYPCVCPTLMQATTAQFIYSGQFYRHLKKMRSLYAQRRLWLAQALQRQTRYRLITELQAGGMHLLVRLPECFDDALVEREARVQGLALEALSVWYHGTENPPHGLILGFTNVESEAMAQSWVELLLNVLARCSPVAGER</sequence>
<comment type="similarity">
    <text evidence="1">In the C-terminal section; belongs to the class-I pyridoxal-phosphate-dependent aminotransferase family.</text>
</comment>
<keyword evidence="2" id="KW-0663">Pyridoxal phosphate</keyword>
<dbReference type="PATRIC" id="fig|1453496.5.peg.3200"/>
<dbReference type="InterPro" id="IPR000524">
    <property type="entry name" value="Tscrpt_reg_HTH_GntR"/>
</dbReference>
<evidence type="ECO:0000313" key="7">
    <source>
        <dbReference type="EMBL" id="AIU73676.1"/>
    </source>
</evidence>
<dbReference type="InterPro" id="IPR036388">
    <property type="entry name" value="WH-like_DNA-bd_sf"/>
</dbReference>
<dbReference type="InterPro" id="IPR004839">
    <property type="entry name" value="Aminotransferase_I/II_large"/>
</dbReference>
<dbReference type="SMART" id="SM00345">
    <property type="entry name" value="HTH_GNTR"/>
    <property type="match status" value="1"/>
</dbReference>
<gene>
    <name evidence="7" type="ORF">AT03_15635</name>
</gene>
<dbReference type="SUPFAM" id="SSF53383">
    <property type="entry name" value="PLP-dependent transferases"/>
    <property type="match status" value="1"/>
</dbReference>
<evidence type="ECO:0000313" key="8">
    <source>
        <dbReference type="Proteomes" id="UP000029986"/>
    </source>
</evidence>
<keyword evidence="8" id="KW-1185">Reference proteome</keyword>
<accession>A0A097R4M3</accession>
<evidence type="ECO:0000256" key="1">
    <source>
        <dbReference type="ARBA" id="ARBA00005384"/>
    </source>
</evidence>
<dbReference type="EMBL" id="CP009706">
    <property type="protein sequence ID" value="AIU73676.1"/>
    <property type="molecule type" value="Genomic_DNA"/>
</dbReference>
<protein>
    <submittedName>
        <fullName evidence="7">GntR family transcriptional regulator</fullName>
    </submittedName>
</protein>
<dbReference type="OrthoDB" id="9808770at2"/>
<evidence type="ECO:0000256" key="3">
    <source>
        <dbReference type="ARBA" id="ARBA00023015"/>
    </source>
</evidence>
<dbReference type="Pfam" id="PF00155">
    <property type="entry name" value="Aminotran_1_2"/>
    <property type="match status" value="1"/>
</dbReference>
<organism evidence="7 8">
    <name type="scientific">Hafnia alvei FB1</name>
    <dbReference type="NCBI Taxonomy" id="1453496"/>
    <lineage>
        <taxon>Bacteria</taxon>
        <taxon>Pseudomonadati</taxon>
        <taxon>Pseudomonadota</taxon>
        <taxon>Gammaproteobacteria</taxon>
        <taxon>Enterobacterales</taxon>
        <taxon>Hafniaceae</taxon>
        <taxon>Hafnia</taxon>
    </lineage>
</organism>
<name>A0A097R4M3_HAFAL</name>
<dbReference type="GO" id="GO:0003700">
    <property type="term" value="F:DNA-binding transcription factor activity"/>
    <property type="evidence" value="ECO:0007669"/>
    <property type="project" value="InterPro"/>
</dbReference>
<dbReference type="InterPro" id="IPR015424">
    <property type="entry name" value="PyrdxlP-dep_Trfase"/>
</dbReference>
<evidence type="ECO:0000256" key="5">
    <source>
        <dbReference type="ARBA" id="ARBA00023163"/>
    </source>
</evidence>
<feature type="domain" description="HTH gntR-type" evidence="6">
    <location>
        <begin position="16"/>
        <end position="84"/>
    </location>
</feature>
<dbReference type="CDD" id="cd07377">
    <property type="entry name" value="WHTH_GntR"/>
    <property type="match status" value="1"/>
</dbReference>
<reference evidence="7 8" key="1">
    <citation type="journal article" date="2014" name="Gut Pathog.">
        <title>Gene clusters of Hafnia alvei strain FB1 important in survival and pathogenesis: a draft genome perspective.</title>
        <authorList>
            <person name="Tan J.Y."/>
            <person name="Yin W.F."/>
            <person name="Chan K.G."/>
        </authorList>
    </citation>
    <scope>NUCLEOTIDE SEQUENCE [LARGE SCALE GENOMIC DNA]</scope>
    <source>
        <strain evidence="7 8">FB1</strain>
    </source>
</reference>